<keyword evidence="3" id="KW-1185">Reference proteome</keyword>
<dbReference type="Proteomes" id="UP000315295">
    <property type="component" value="Unassembled WGS sequence"/>
</dbReference>
<accession>A0A540L1T5</accession>
<proteinExistence type="predicted"/>
<gene>
    <name evidence="2" type="ORF">C1H46_034037</name>
</gene>
<feature type="compositionally biased region" description="Acidic residues" evidence="1">
    <location>
        <begin position="41"/>
        <end position="59"/>
    </location>
</feature>
<name>A0A540L1T5_MALBA</name>
<evidence type="ECO:0000256" key="1">
    <source>
        <dbReference type="SAM" id="MobiDB-lite"/>
    </source>
</evidence>
<sequence length="65" mass="6645">MDTDSIVATGNMSQGGSPIPNEHQKQSSDTDVGQEGGQLEADAEVEVEAGMLDGEDAEADLNPVG</sequence>
<dbReference type="AlphaFoldDB" id="A0A540L1T5"/>
<dbReference type="STRING" id="106549.A0A540L1T5"/>
<evidence type="ECO:0000313" key="2">
    <source>
        <dbReference type="EMBL" id="TQD80447.1"/>
    </source>
</evidence>
<organism evidence="2 3">
    <name type="scientific">Malus baccata</name>
    <name type="common">Siberian crab apple</name>
    <name type="synonym">Pyrus baccata</name>
    <dbReference type="NCBI Taxonomy" id="106549"/>
    <lineage>
        <taxon>Eukaryota</taxon>
        <taxon>Viridiplantae</taxon>
        <taxon>Streptophyta</taxon>
        <taxon>Embryophyta</taxon>
        <taxon>Tracheophyta</taxon>
        <taxon>Spermatophyta</taxon>
        <taxon>Magnoliopsida</taxon>
        <taxon>eudicotyledons</taxon>
        <taxon>Gunneridae</taxon>
        <taxon>Pentapetalae</taxon>
        <taxon>rosids</taxon>
        <taxon>fabids</taxon>
        <taxon>Rosales</taxon>
        <taxon>Rosaceae</taxon>
        <taxon>Amygdaloideae</taxon>
        <taxon>Maleae</taxon>
        <taxon>Malus</taxon>
    </lineage>
</organism>
<feature type="region of interest" description="Disordered" evidence="1">
    <location>
        <begin position="1"/>
        <end position="65"/>
    </location>
</feature>
<reference evidence="2 3" key="1">
    <citation type="journal article" date="2019" name="G3 (Bethesda)">
        <title>Sequencing of a Wild Apple (Malus baccata) Genome Unravels the Differences Between Cultivated and Wild Apple Species Regarding Disease Resistance and Cold Tolerance.</title>
        <authorList>
            <person name="Chen X."/>
        </authorList>
    </citation>
    <scope>NUCLEOTIDE SEQUENCE [LARGE SCALE GENOMIC DNA]</scope>
    <source>
        <strain evidence="3">cv. Shandingzi</strain>
        <tissue evidence="2">Leaves</tissue>
    </source>
</reference>
<feature type="compositionally biased region" description="Polar residues" evidence="1">
    <location>
        <begin position="1"/>
        <end position="16"/>
    </location>
</feature>
<dbReference type="EMBL" id="VIEB01000808">
    <property type="protein sequence ID" value="TQD80447.1"/>
    <property type="molecule type" value="Genomic_DNA"/>
</dbReference>
<protein>
    <submittedName>
        <fullName evidence="2">Uncharacterized protein</fullName>
    </submittedName>
</protein>
<comment type="caution">
    <text evidence="2">The sequence shown here is derived from an EMBL/GenBank/DDBJ whole genome shotgun (WGS) entry which is preliminary data.</text>
</comment>
<evidence type="ECO:0000313" key="3">
    <source>
        <dbReference type="Proteomes" id="UP000315295"/>
    </source>
</evidence>